<dbReference type="PANTHER" id="PTHR31131">
    <property type="entry name" value="CHROMOSOME 1, WHOLE GENOME SHOTGUN SEQUENCE"/>
    <property type="match status" value="1"/>
</dbReference>
<evidence type="ECO:0000313" key="2">
    <source>
        <dbReference type="EMBL" id="HGY09228.1"/>
    </source>
</evidence>
<gene>
    <name evidence="2" type="ORF">ENK37_04115</name>
</gene>
<dbReference type="InterPro" id="IPR051719">
    <property type="entry name" value="CASTOR_mTORC1"/>
</dbReference>
<proteinExistence type="predicted"/>
<dbReference type="Gene3D" id="3.30.2130.10">
    <property type="entry name" value="VC0802-like"/>
    <property type="match status" value="1"/>
</dbReference>
<comment type="caution">
    <text evidence="2">The sequence shown here is derived from an EMBL/GenBank/DDBJ whole genome shotgun (WGS) entry which is preliminary data.</text>
</comment>
<dbReference type="InterPro" id="IPR045865">
    <property type="entry name" value="ACT-like_dom_sf"/>
</dbReference>
<evidence type="ECO:0000259" key="1">
    <source>
        <dbReference type="Pfam" id="PF13840"/>
    </source>
</evidence>
<dbReference type="Proteomes" id="UP000885759">
    <property type="component" value="Unassembled WGS sequence"/>
</dbReference>
<protein>
    <submittedName>
        <fullName evidence="2">ACT domain-containing protein</fullName>
    </submittedName>
</protein>
<dbReference type="SUPFAM" id="SSF55021">
    <property type="entry name" value="ACT-like"/>
    <property type="match status" value="1"/>
</dbReference>
<dbReference type="AlphaFoldDB" id="A0A7C4V5I9"/>
<sequence length="122" mass="12892">MKLWLLPGRYAVCRTPAPPALTGTELEAVLSDKGGWTWVGPQANAPATGECWPDWRALMVEGPLPFELTGVLARLSTPLAAAGVPVFALSTWSTDVLLVPAERLQDARAALHAAGHELADAP</sequence>
<accession>A0A7C4V5I9</accession>
<dbReference type="InterPro" id="IPR027795">
    <property type="entry name" value="CASTOR_ACT_dom"/>
</dbReference>
<reference evidence="2" key="1">
    <citation type="journal article" date="2020" name="mSystems">
        <title>Genome- and Community-Level Interaction Insights into Carbon Utilization and Element Cycling Functions of Hydrothermarchaeota in Hydrothermal Sediment.</title>
        <authorList>
            <person name="Zhou Z."/>
            <person name="Liu Y."/>
            <person name="Xu W."/>
            <person name="Pan J."/>
            <person name="Luo Z.H."/>
            <person name="Li M."/>
        </authorList>
    </citation>
    <scope>NUCLEOTIDE SEQUENCE [LARGE SCALE GENOMIC DNA]</scope>
    <source>
        <strain evidence="2">HyVt-570</strain>
    </source>
</reference>
<organism evidence="2">
    <name type="scientific">Oceanithermus profundus</name>
    <dbReference type="NCBI Taxonomy" id="187137"/>
    <lineage>
        <taxon>Bacteria</taxon>
        <taxon>Thermotogati</taxon>
        <taxon>Deinococcota</taxon>
        <taxon>Deinococci</taxon>
        <taxon>Thermales</taxon>
        <taxon>Thermaceae</taxon>
        <taxon>Oceanithermus</taxon>
    </lineage>
</organism>
<dbReference type="PANTHER" id="PTHR31131:SF6">
    <property type="entry name" value="CASTOR ACT DOMAIN-CONTAINING PROTEIN"/>
    <property type="match status" value="1"/>
</dbReference>
<dbReference type="Pfam" id="PF13840">
    <property type="entry name" value="ACT_7"/>
    <property type="match status" value="1"/>
</dbReference>
<feature type="domain" description="CASTOR ACT" evidence="1">
    <location>
        <begin position="53"/>
        <end position="112"/>
    </location>
</feature>
<name>A0A7C4V5I9_9DEIN</name>
<dbReference type="EMBL" id="DRPZ01000111">
    <property type="protein sequence ID" value="HGY09228.1"/>
    <property type="molecule type" value="Genomic_DNA"/>
</dbReference>